<dbReference type="Proteomes" id="UP000187412">
    <property type="component" value="Unassembled WGS sequence"/>
</dbReference>
<sequence>MIPIIPIIIVFFTFIVTSSIYIALKRQKKNSSNNLLSDHGLAINSIFPMSDKQQVNHDRLVLFLSDTCLTCLEIIKNISEIKNSLAPKVINVYLSKKKPENEEVKKMRQLGISVVEYPPIDEIIYKTKIFPFAYYLSKDKKIISKGAVSHLKDIQKVTNNNT</sequence>
<proteinExistence type="predicted"/>
<dbReference type="SUPFAM" id="SSF52833">
    <property type="entry name" value="Thioredoxin-like"/>
    <property type="match status" value="1"/>
</dbReference>
<name>A0ABX3GW40_PAEBO</name>
<organism evidence="2 3">
    <name type="scientific">Paenibacillus borealis</name>
    <dbReference type="NCBI Taxonomy" id="160799"/>
    <lineage>
        <taxon>Bacteria</taxon>
        <taxon>Bacillati</taxon>
        <taxon>Bacillota</taxon>
        <taxon>Bacilli</taxon>
        <taxon>Bacillales</taxon>
        <taxon>Paenibacillaceae</taxon>
        <taxon>Paenibacillus</taxon>
    </lineage>
</organism>
<dbReference type="RefSeq" id="WP_038587449.1">
    <property type="nucleotide sequence ID" value="NZ_MPTB01000077.1"/>
</dbReference>
<dbReference type="EMBL" id="MPTB01000077">
    <property type="protein sequence ID" value="OMD36689.1"/>
    <property type="molecule type" value="Genomic_DNA"/>
</dbReference>
<gene>
    <name evidence="2" type="ORF">BSK56_31950</name>
</gene>
<keyword evidence="1" id="KW-0812">Transmembrane</keyword>
<evidence type="ECO:0008006" key="4">
    <source>
        <dbReference type="Google" id="ProtNLM"/>
    </source>
</evidence>
<accession>A0ABX3GW40</accession>
<keyword evidence="1" id="KW-1133">Transmembrane helix</keyword>
<reference evidence="2 3" key="1">
    <citation type="submission" date="2016-10" db="EMBL/GenBank/DDBJ databases">
        <title>Paenibacillus species isolates.</title>
        <authorList>
            <person name="Beno S.M."/>
        </authorList>
    </citation>
    <scope>NUCLEOTIDE SEQUENCE [LARGE SCALE GENOMIC DNA]</scope>
    <source>
        <strain evidence="2 3">FSL H7-0744</strain>
    </source>
</reference>
<evidence type="ECO:0000313" key="2">
    <source>
        <dbReference type="EMBL" id="OMD36689.1"/>
    </source>
</evidence>
<dbReference type="InterPro" id="IPR036249">
    <property type="entry name" value="Thioredoxin-like_sf"/>
</dbReference>
<feature type="transmembrane region" description="Helical" evidence="1">
    <location>
        <begin position="6"/>
        <end position="24"/>
    </location>
</feature>
<protein>
    <recommendedName>
        <fullName evidence="4">Thioredoxin domain-containing protein</fullName>
    </recommendedName>
</protein>
<comment type="caution">
    <text evidence="2">The sequence shown here is derived from an EMBL/GenBank/DDBJ whole genome shotgun (WGS) entry which is preliminary data.</text>
</comment>
<evidence type="ECO:0000256" key="1">
    <source>
        <dbReference type="SAM" id="Phobius"/>
    </source>
</evidence>
<keyword evidence="1" id="KW-0472">Membrane</keyword>
<keyword evidence="3" id="KW-1185">Reference proteome</keyword>
<evidence type="ECO:0000313" key="3">
    <source>
        <dbReference type="Proteomes" id="UP000187412"/>
    </source>
</evidence>